<reference evidence="2 3" key="1">
    <citation type="submission" date="2024-09" db="EMBL/GenBank/DDBJ databases">
        <authorList>
            <person name="Sun Q."/>
            <person name="Mori K."/>
        </authorList>
    </citation>
    <scope>NUCLEOTIDE SEQUENCE [LARGE SCALE GENOMIC DNA]</scope>
    <source>
        <strain evidence="2 3">CCM 4839</strain>
    </source>
</reference>
<dbReference type="InterPro" id="IPR027417">
    <property type="entry name" value="P-loop_NTPase"/>
</dbReference>
<feature type="domain" description="Sulphotransferase Stf0" evidence="1">
    <location>
        <begin position="7"/>
        <end position="234"/>
    </location>
</feature>
<dbReference type="InterPro" id="IPR015124">
    <property type="entry name" value="Stf0"/>
</dbReference>
<accession>A0ABV6J225</accession>
<dbReference type="Gene3D" id="3.40.50.300">
    <property type="entry name" value="P-loop containing nucleotide triphosphate hydrolases"/>
    <property type="match status" value="1"/>
</dbReference>
<name>A0ABV6J225_9BACL</name>
<dbReference type="Pfam" id="PF09037">
    <property type="entry name" value="Sulphotransf"/>
    <property type="match status" value="1"/>
</dbReference>
<keyword evidence="3" id="KW-1185">Reference proteome</keyword>
<gene>
    <name evidence="2" type="ORF">ACFFJ8_00885</name>
</gene>
<comment type="caution">
    <text evidence="2">The sequence shown here is derived from an EMBL/GenBank/DDBJ whole genome shotgun (WGS) entry which is preliminary data.</text>
</comment>
<protein>
    <submittedName>
        <fullName evidence="2">Stf0 family sulfotransferase</fullName>
    </submittedName>
</protein>
<dbReference type="PIRSF" id="PIRSF021497">
    <property type="entry name" value="Sulphotransferase_Stf0"/>
    <property type="match status" value="1"/>
</dbReference>
<sequence>MRQPKQSYTIWYSQRTGSTLLNHALASTGVAGNPCEWMNGAFGGSIETVRKEDIEQMWEAGTTSNGVFGVKTSLSAKWIHALRKLYDLPETATQAEVWRAAFPNCSKHIWMTRRNKVRLAVSWWRAIVSGEWHRTYGEKPQEHDIADNYNFEAISHLFIECSIREAAMEQFFSEEGIVPLTIVYEDFILDYEGTVMRVLDFLNIPTDHVHVSPPSLDRLADDVAEQWVQRFREERQKGWENIAW</sequence>
<dbReference type="RefSeq" id="WP_204821887.1">
    <property type="nucleotide sequence ID" value="NZ_JANHOF010000015.1"/>
</dbReference>
<dbReference type="EMBL" id="JBHLVF010000003">
    <property type="protein sequence ID" value="MFC0389922.1"/>
    <property type="molecule type" value="Genomic_DNA"/>
</dbReference>
<evidence type="ECO:0000259" key="1">
    <source>
        <dbReference type="Pfam" id="PF09037"/>
    </source>
</evidence>
<dbReference type="InterPro" id="IPR024628">
    <property type="entry name" value="Sulfotransferase_Stf0_dom"/>
</dbReference>
<proteinExistence type="predicted"/>
<evidence type="ECO:0000313" key="3">
    <source>
        <dbReference type="Proteomes" id="UP001589818"/>
    </source>
</evidence>
<dbReference type="Proteomes" id="UP001589818">
    <property type="component" value="Unassembled WGS sequence"/>
</dbReference>
<dbReference type="SUPFAM" id="SSF52540">
    <property type="entry name" value="P-loop containing nucleoside triphosphate hydrolases"/>
    <property type="match status" value="1"/>
</dbReference>
<organism evidence="2 3">
    <name type="scientific">Paenibacillus mendelii</name>
    <dbReference type="NCBI Taxonomy" id="206163"/>
    <lineage>
        <taxon>Bacteria</taxon>
        <taxon>Bacillati</taxon>
        <taxon>Bacillota</taxon>
        <taxon>Bacilli</taxon>
        <taxon>Bacillales</taxon>
        <taxon>Paenibacillaceae</taxon>
        <taxon>Paenibacillus</taxon>
    </lineage>
</organism>
<evidence type="ECO:0000313" key="2">
    <source>
        <dbReference type="EMBL" id="MFC0389922.1"/>
    </source>
</evidence>